<dbReference type="eggNOG" id="COG4403">
    <property type="taxonomic scope" value="Bacteria"/>
</dbReference>
<dbReference type="Proteomes" id="UP000008461">
    <property type="component" value="Chromosome"/>
</dbReference>
<keyword evidence="3" id="KW-1185">Reference proteome</keyword>
<evidence type="ECO:0000313" key="2">
    <source>
        <dbReference type="EMBL" id="AEE48585.1"/>
    </source>
</evidence>
<dbReference type="EMBL" id="CP002691">
    <property type="protein sequence ID" value="AEE48585.1"/>
    <property type="molecule type" value="Genomic_DNA"/>
</dbReference>
<dbReference type="InterPro" id="IPR017146">
    <property type="entry name" value="Lanti_2_LanM"/>
</dbReference>
<proteinExistence type="predicted"/>
<evidence type="ECO:0000259" key="1">
    <source>
        <dbReference type="Pfam" id="PF13575"/>
    </source>
</evidence>
<reference evidence="2 3" key="1">
    <citation type="journal article" date="2011" name="Stand. Genomic Sci.">
        <title>Complete genome sequence of Haliscomenobacter hydrossis type strain (O).</title>
        <authorList>
            <consortium name="US DOE Joint Genome Institute (JGI-PGF)"/>
            <person name="Daligault H."/>
            <person name="Lapidus A."/>
            <person name="Zeytun A."/>
            <person name="Nolan M."/>
            <person name="Lucas S."/>
            <person name="Del Rio T.G."/>
            <person name="Tice H."/>
            <person name="Cheng J.F."/>
            <person name="Tapia R."/>
            <person name="Han C."/>
            <person name="Goodwin L."/>
            <person name="Pitluck S."/>
            <person name="Liolios K."/>
            <person name="Pagani I."/>
            <person name="Ivanova N."/>
            <person name="Huntemann M."/>
            <person name="Mavromatis K."/>
            <person name="Mikhailova N."/>
            <person name="Pati A."/>
            <person name="Chen A."/>
            <person name="Palaniappan K."/>
            <person name="Land M."/>
            <person name="Hauser L."/>
            <person name="Brambilla E.M."/>
            <person name="Rohde M."/>
            <person name="Verbarg S."/>
            <person name="Goker M."/>
            <person name="Bristow J."/>
            <person name="Eisen J.A."/>
            <person name="Markowitz V."/>
            <person name="Hugenholtz P."/>
            <person name="Kyrpides N.C."/>
            <person name="Klenk H.P."/>
            <person name="Woyke T."/>
        </authorList>
    </citation>
    <scope>NUCLEOTIDE SEQUENCE [LARGE SCALE GENOMIC DNA]</scope>
    <source>
        <strain evidence="3">ATCC 27775 / DSM 1100 / LMG 10767 / O</strain>
    </source>
</reference>
<evidence type="ECO:0000313" key="3">
    <source>
        <dbReference type="Proteomes" id="UP000008461"/>
    </source>
</evidence>
<accession>F4L1P1</accession>
<gene>
    <name evidence="2" type="ordered locus">Halhy_0677</name>
</gene>
<organism evidence="2 3">
    <name type="scientific">Haliscomenobacter hydrossis (strain ATCC 27775 / DSM 1100 / LMG 10767 / O)</name>
    <dbReference type="NCBI Taxonomy" id="760192"/>
    <lineage>
        <taxon>Bacteria</taxon>
        <taxon>Pseudomonadati</taxon>
        <taxon>Bacteroidota</taxon>
        <taxon>Saprospiria</taxon>
        <taxon>Saprospirales</taxon>
        <taxon>Haliscomenobacteraceae</taxon>
        <taxon>Haliscomenobacter</taxon>
    </lineage>
</organism>
<dbReference type="InterPro" id="IPR025410">
    <property type="entry name" value="Lant_dehyd"/>
</dbReference>
<protein>
    <recommendedName>
        <fullName evidence="1">Lantibiotic biosynthesis protein dehydration domain-containing protein</fullName>
    </recommendedName>
</protein>
<feature type="domain" description="Lantibiotic biosynthesis protein dehydration" evidence="1">
    <location>
        <begin position="91"/>
        <end position="465"/>
    </location>
</feature>
<reference key="2">
    <citation type="submission" date="2011-04" db="EMBL/GenBank/DDBJ databases">
        <title>Complete sequence of chromosome of Haliscomenobacter hydrossis DSM 1100.</title>
        <authorList>
            <consortium name="US DOE Joint Genome Institute (JGI-PGF)"/>
            <person name="Lucas S."/>
            <person name="Han J."/>
            <person name="Lapidus A."/>
            <person name="Bruce D."/>
            <person name="Goodwin L."/>
            <person name="Pitluck S."/>
            <person name="Peters L."/>
            <person name="Kyrpides N."/>
            <person name="Mavromatis K."/>
            <person name="Ivanova N."/>
            <person name="Ovchinnikova G."/>
            <person name="Pagani I."/>
            <person name="Daligault H."/>
            <person name="Detter J.C."/>
            <person name="Han C."/>
            <person name="Land M."/>
            <person name="Hauser L."/>
            <person name="Markowitz V."/>
            <person name="Cheng J.-F."/>
            <person name="Hugenholtz P."/>
            <person name="Woyke T."/>
            <person name="Wu D."/>
            <person name="Verbarg S."/>
            <person name="Frueling A."/>
            <person name="Brambilla E."/>
            <person name="Klenk H.-P."/>
            <person name="Eisen J.A."/>
        </authorList>
    </citation>
    <scope>NUCLEOTIDE SEQUENCE</scope>
    <source>
        <strain>DSM 1100</strain>
    </source>
</reference>
<dbReference type="STRING" id="760192.Halhy_0677"/>
<dbReference type="HOGENOM" id="CLU_525585_0_0_10"/>
<dbReference type="AlphaFoldDB" id="F4L1P1"/>
<dbReference type="RefSeq" id="WP_013763149.1">
    <property type="nucleotide sequence ID" value="NC_015510.1"/>
</dbReference>
<sequence>MIHQSAHLVNHRLRSVPFVEVLLPYTERLLAEIDSEVPLRLVDKLHATLLSNMSFVAEVTLQEELDQFIISGQRSYQRFVAETIVSLESKYPVLDEILKNIASNYLNHIQNICTNLRKDWLQLAAVFSLEASAYSGIRDIDTSLGDGHHGEGTALITLVDGTKLIYKPRNIDTALAYNSFLSWVNHKLGTNLKTIKCISCGSYGWLAFIPNEGVDTPEELSMYYYQAGILLAVTLLLGSKDCHFENVIASGKYPVIIDHETIIQPVLSKQSVRTWDEQHQIPYCSILESMLIVNRDRGVPLAFAGYGIKGKTEAMELVKQVVHANSIDSKRSNHFLSRKLVKENIPTYEGQYVFANDYKHNLISGFSAAYDMFMASREELFAEDSPILAFANQNVRYVWRPTYVYFRILKYLRKASFMGSFASYRSKLYELIAKAYQKGNMEDYRFILAYEIDQLLKGDIPLFNVNSSKHHLLGNETIQTFQYDCIENIKNRISLFSPEHKGEQIEYITNWLRIPLLP</sequence>
<dbReference type="KEGG" id="hhy:Halhy_0677"/>
<name>F4L1P1_HALH1</name>
<dbReference type="Pfam" id="PF13575">
    <property type="entry name" value="DUF4135"/>
    <property type="match status" value="1"/>
</dbReference>
<dbReference type="NCBIfam" id="TIGR03897">
    <property type="entry name" value="lanti_2_LanM"/>
    <property type="match status" value="1"/>
</dbReference>